<dbReference type="ExpressionAtlas" id="A0A178UCE9">
    <property type="expression patterns" value="baseline and differential"/>
</dbReference>
<dbReference type="GO" id="GO:0022857">
    <property type="term" value="F:transmembrane transporter activity"/>
    <property type="evidence" value="ECO:0007669"/>
    <property type="project" value="InterPro"/>
</dbReference>
<feature type="transmembrane region" description="Helical" evidence="6">
    <location>
        <begin position="165"/>
        <end position="188"/>
    </location>
</feature>
<comment type="subcellular location">
    <subcellularLocation>
        <location evidence="1">Membrane</location>
        <topology evidence="1">Multi-pass membrane protein</topology>
    </subcellularLocation>
</comment>
<dbReference type="Gene3D" id="1.20.1250.20">
    <property type="entry name" value="MFS general substrate transporter like domains"/>
    <property type="match status" value="1"/>
</dbReference>
<dbReference type="GO" id="GO:0016020">
    <property type="term" value="C:membrane"/>
    <property type="evidence" value="ECO:0007669"/>
    <property type="project" value="UniProtKB-SubCell"/>
</dbReference>
<organism evidence="8 9">
    <name type="scientific">Arabidopsis thaliana</name>
    <name type="common">Mouse-ear cress</name>
    <dbReference type="NCBI Taxonomy" id="3702"/>
    <lineage>
        <taxon>Eukaryota</taxon>
        <taxon>Viridiplantae</taxon>
        <taxon>Streptophyta</taxon>
        <taxon>Embryophyta</taxon>
        <taxon>Tracheophyta</taxon>
        <taxon>Spermatophyta</taxon>
        <taxon>Magnoliopsida</taxon>
        <taxon>eudicotyledons</taxon>
        <taxon>Gunneridae</taxon>
        <taxon>Pentapetalae</taxon>
        <taxon>rosids</taxon>
        <taxon>malvids</taxon>
        <taxon>Brassicales</taxon>
        <taxon>Brassicaceae</taxon>
        <taxon>Camelineae</taxon>
        <taxon>Arabidopsis</taxon>
    </lineage>
</organism>
<keyword evidence="3 6" id="KW-0812">Transmembrane</keyword>
<evidence type="ECO:0000256" key="6">
    <source>
        <dbReference type="SAM" id="Phobius"/>
    </source>
</evidence>
<sequence>MAEEYAECLLEKNFHEDCSGCKVDQMKRLRRGFPFWELFTVWIIVLCTALPISSLFPFLYFMIDDFNIAKKEEDIGFYAGFVGCSFMLGRAFTSVAWGLVADRYGRKPVILIGTASVVVFNTLFGLSLNFWMAIITRFCLGSFNGLLGPIKAYAMEIFRDEYQGLALSAVSTAWGIGLIIGPAIGGFLAQPAKQYPSLFSQDSIFGKFPFFLPCLAISVFAFLVTIVSSRIPETLHNHKFNDDESYDALKDLSDDPESNKVAERNGKSSLLNNWPLISSIIVYCVFSLHDMAYTEIFSLWANSPRKYGGLGYSTADVGSVLAFSGFGLLIFQLSLYSYAERLLGPIIVTRISGSLAMVVLSCYPLIAKLSGLALTVTVTSASVAKSVLGTSAITGLFILQNKAVRQDQRGAANGIAMTAMSLFKAIGPAAAGIMYATSSTSFFTLNMLQHFVIKQTTRTT</sequence>
<reference evidence="9" key="1">
    <citation type="journal article" date="2016" name="Proc. Natl. Acad. Sci. U.S.A.">
        <title>Chromosome-level assembly of Arabidopsis thaliana Ler reveals the extent of translocation and inversion polymorphisms.</title>
        <authorList>
            <person name="Zapata L."/>
            <person name="Ding J."/>
            <person name="Willing E.M."/>
            <person name="Hartwig B."/>
            <person name="Bezdan D."/>
            <person name="Jiao W.B."/>
            <person name="Patel V."/>
            <person name="Velikkakam James G."/>
            <person name="Koornneef M."/>
            <person name="Ossowski S."/>
            <person name="Schneeberger K."/>
        </authorList>
    </citation>
    <scope>NUCLEOTIDE SEQUENCE [LARGE SCALE GENOMIC DNA]</scope>
    <source>
        <strain evidence="9">cv. Landsberg erecta</strain>
    </source>
</reference>
<name>A0A178UCE9_ARATH</name>
<dbReference type="PANTHER" id="PTHR23504:SF114">
    <property type="entry name" value="PROTEIN ZINC INDUCED FACILITATOR-LIKE 1"/>
    <property type="match status" value="1"/>
</dbReference>
<feature type="transmembrane region" description="Helical" evidence="6">
    <location>
        <begin position="343"/>
        <end position="366"/>
    </location>
</feature>
<dbReference type="Pfam" id="PF07690">
    <property type="entry name" value="MFS_1"/>
    <property type="match status" value="1"/>
</dbReference>
<dbReference type="PANTHER" id="PTHR23504">
    <property type="entry name" value="MAJOR FACILITATOR SUPERFAMILY DOMAIN-CONTAINING PROTEIN 10"/>
    <property type="match status" value="1"/>
</dbReference>
<dbReference type="PROSITE" id="PS50850">
    <property type="entry name" value="MFS"/>
    <property type="match status" value="1"/>
</dbReference>
<dbReference type="InterPro" id="IPR011701">
    <property type="entry name" value="MFS"/>
</dbReference>
<evidence type="ECO:0000256" key="2">
    <source>
        <dbReference type="ARBA" id="ARBA00022448"/>
    </source>
</evidence>
<evidence type="ECO:0000256" key="5">
    <source>
        <dbReference type="ARBA" id="ARBA00023136"/>
    </source>
</evidence>
<dbReference type="InterPro" id="IPR001958">
    <property type="entry name" value="Tet-R_TetA/multi-R_MdtG-like"/>
</dbReference>
<dbReference type="AlphaFoldDB" id="A0A178UCE9"/>
<keyword evidence="2" id="KW-0813">Transport</keyword>
<feature type="transmembrane region" description="Helical" evidence="6">
    <location>
        <begin position="35"/>
        <end position="63"/>
    </location>
</feature>
<keyword evidence="5 6" id="KW-0472">Membrane</keyword>
<dbReference type="InterPro" id="IPR036259">
    <property type="entry name" value="MFS_trans_sf"/>
</dbReference>
<dbReference type="CDD" id="cd17330">
    <property type="entry name" value="MFS_SLC46_TetA_like"/>
    <property type="match status" value="1"/>
</dbReference>
<dbReference type="Proteomes" id="UP000078284">
    <property type="component" value="Chromosome 5"/>
</dbReference>
<dbReference type="EMBL" id="LUHQ01000005">
    <property type="protein sequence ID" value="OAO91350.1"/>
    <property type="molecule type" value="Genomic_DNA"/>
</dbReference>
<accession>A0A178UCE9</accession>
<dbReference type="InterPro" id="IPR020846">
    <property type="entry name" value="MFS_dom"/>
</dbReference>
<proteinExistence type="predicted"/>
<feature type="domain" description="Major facilitator superfamily (MFS) profile" evidence="7">
    <location>
        <begin position="37"/>
        <end position="460"/>
    </location>
</feature>
<evidence type="ECO:0000256" key="4">
    <source>
        <dbReference type="ARBA" id="ARBA00022989"/>
    </source>
</evidence>
<gene>
    <name evidence="8" type="ordered locus">AXX17_At5g13170</name>
</gene>
<dbReference type="SUPFAM" id="SSF103473">
    <property type="entry name" value="MFS general substrate transporter"/>
    <property type="match status" value="1"/>
</dbReference>
<evidence type="ECO:0000259" key="7">
    <source>
        <dbReference type="PROSITE" id="PS50850"/>
    </source>
</evidence>
<feature type="transmembrane region" description="Helical" evidence="6">
    <location>
        <begin position="309"/>
        <end position="331"/>
    </location>
</feature>
<feature type="transmembrane region" description="Helical" evidence="6">
    <location>
        <begin position="372"/>
        <end position="399"/>
    </location>
</feature>
<feature type="transmembrane region" description="Helical" evidence="6">
    <location>
        <begin position="270"/>
        <end position="289"/>
    </location>
</feature>
<evidence type="ECO:0000256" key="1">
    <source>
        <dbReference type="ARBA" id="ARBA00004141"/>
    </source>
</evidence>
<evidence type="ECO:0000313" key="9">
    <source>
        <dbReference type="Proteomes" id="UP000078284"/>
    </source>
</evidence>
<comment type="caution">
    <text evidence="8">The sequence shown here is derived from an EMBL/GenBank/DDBJ whole genome shotgun (WGS) entry which is preliminary data.</text>
</comment>
<feature type="transmembrane region" description="Helical" evidence="6">
    <location>
        <begin position="109"/>
        <end position="128"/>
    </location>
</feature>
<feature type="transmembrane region" description="Helical" evidence="6">
    <location>
        <begin position="134"/>
        <end position="153"/>
    </location>
</feature>
<protein>
    <submittedName>
        <fullName evidence="8">ZIFL1</fullName>
    </submittedName>
</protein>
<dbReference type="PRINTS" id="PR01035">
    <property type="entry name" value="TCRTETA"/>
</dbReference>
<keyword evidence="4 6" id="KW-1133">Transmembrane helix</keyword>
<evidence type="ECO:0000313" key="8">
    <source>
        <dbReference type="EMBL" id="OAO91350.1"/>
    </source>
</evidence>
<feature type="transmembrane region" description="Helical" evidence="6">
    <location>
        <begin position="75"/>
        <end position="97"/>
    </location>
</feature>
<evidence type="ECO:0000256" key="3">
    <source>
        <dbReference type="ARBA" id="ARBA00022692"/>
    </source>
</evidence>
<feature type="transmembrane region" description="Helical" evidence="6">
    <location>
        <begin position="208"/>
        <end position="227"/>
    </location>
</feature>
<feature type="transmembrane region" description="Helical" evidence="6">
    <location>
        <begin position="411"/>
        <end position="436"/>
    </location>
</feature>